<gene>
    <name evidence="2" type="primary">P0702H08.29</name>
</gene>
<evidence type="ECO:0000256" key="1">
    <source>
        <dbReference type="SAM" id="MobiDB-lite"/>
    </source>
</evidence>
<reference evidence="2" key="1">
    <citation type="journal article" date="2002" name="Nature">
        <title>The genome sequence and structure of rice chromosome 1.</title>
        <authorList>
            <person name="Sasaki T."/>
            <person name="Matsumoto T."/>
            <person name="Yamamoto K."/>
            <person name="Sakata K."/>
            <person name="Baba T."/>
            <person name="Katayose Y."/>
            <person name="Wu J."/>
            <person name="Niimura Y."/>
            <person name="Cheng Z."/>
            <person name="Nagamura Y."/>
            <person name="Antonio B.A."/>
            <person name="Kanamori H."/>
            <person name="Hosokawa S."/>
            <person name="Masukawa M."/>
            <person name="Arikawa K."/>
            <person name="Chiden Y."/>
            <person name="Hayashi M."/>
            <person name="Okamoto M."/>
            <person name="Ando T."/>
            <person name="Aoki H."/>
            <person name="Arita K."/>
            <person name="Hamada M."/>
            <person name="Harada C."/>
            <person name="Hijishita S."/>
            <person name="Honda M."/>
            <person name="Ichikawa Y."/>
            <person name="Idonuma A."/>
            <person name="Iijima M."/>
            <person name="Ikeda M."/>
            <person name="Ikeno M."/>
            <person name="Itoh S."/>
            <person name="Itoh T."/>
            <person name="Itoh Y."/>
            <person name="Itoh Y."/>
            <person name="Iwabuchi A."/>
            <person name="Kamiya K."/>
            <person name="Karasawa W."/>
            <person name="Katagiri S."/>
            <person name="Kikuta A."/>
            <person name="Kobayashi N."/>
            <person name="Kono I."/>
            <person name="Machita K."/>
            <person name="Maehara T."/>
            <person name="Mizuno H."/>
            <person name="Mizubayashi T."/>
            <person name="Mukai Y."/>
            <person name="Nagasaki H."/>
            <person name="Nakashima M."/>
            <person name="Nakama Y."/>
            <person name="Nakamichi Y."/>
            <person name="Nakamura M."/>
            <person name="Namiki N."/>
            <person name="Negishi M."/>
            <person name="Ohta I."/>
            <person name="Ono N."/>
            <person name="Saji S."/>
            <person name="Sakai K."/>
            <person name="Shibata M."/>
            <person name="Shimokawa T."/>
            <person name="Shomura A."/>
            <person name="Song J."/>
            <person name="Takazaki Y."/>
            <person name="Terasawa K."/>
            <person name="Tsuji K."/>
            <person name="Waki K."/>
            <person name="Yamagata H."/>
            <person name="Yamane H."/>
            <person name="Yoshiki S."/>
            <person name="Yoshihara R."/>
            <person name="Yukawa K."/>
            <person name="Zhong H."/>
            <person name="Iwama H."/>
            <person name="Endo T."/>
            <person name="Ito H."/>
            <person name="Hahn J.H."/>
            <person name="Kim H.I."/>
            <person name="Eun M.Y."/>
            <person name="Yano M."/>
            <person name="Jiang J."/>
            <person name="Gojobori T."/>
        </authorList>
    </citation>
    <scope>NUCLEOTIDE SEQUENCE [LARGE SCALE GENOMIC DNA]</scope>
</reference>
<feature type="region of interest" description="Disordered" evidence="1">
    <location>
        <begin position="27"/>
        <end position="68"/>
    </location>
</feature>
<organism evidence="2">
    <name type="scientific">Oryza sativa subsp. japonica</name>
    <name type="common">Rice</name>
    <dbReference type="NCBI Taxonomy" id="39947"/>
    <lineage>
        <taxon>Eukaryota</taxon>
        <taxon>Viridiplantae</taxon>
        <taxon>Streptophyta</taxon>
        <taxon>Embryophyta</taxon>
        <taxon>Tracheophyta</taxon>
        <taxon>Spermatophyta</taxon>
        <taxon>Magnoliopsida</taxon>
        <taxon>Liliopsida</taxon>
        <taxon>Poales</taxon>
        <taxon>Poaceae</taxon>
        <taxon>BOP clade</taxon>
        <taxon>Oryzoideae</taxon>
        <taxon>Oryzeae</taxon>
        <taxon>Oryzinae</taxon>
        <taxon>Oryza</taxon>
        <taxon>Oryza sativa</taxon>
    </lineage>
</organism>
<accession>Q5JM40</accession>
<sequence length="68" mass="7202">MGELKRALDTRGHALLEMPMGTGKMVLSSSYARGRRRAPPPRADDSELLTRAGTAGSSSLSARVGSRC</sequence>
<protein>
    <submittedName>
        <fullName evidence="2">Uncharacterized protein P0702H08.29</fullName>
    </submittedName>
</protein>
<dbReference type="Proteomes" id="UP000817658">
    <property type="component" value="Chromosome 1"/>
</dbReference>
<name>Q5JM40_ORYSJ</name>
<dbReference type="EMBL" id="AP003350">
    <property type="protein sequence ID" value="BAD87479.1"/>
    <property type="molecule type" value="Genomic_DNA"/>
</dbReference>
<evidence type="ECO:0000313" key="2">
    <source>
        <dbReference type="EMBL" id="BAD87479.1"/>
    </source>
</evidence>
<dbReference type="AlphaFoldDB" id="Q5JM40"/>
<proteinExistence type="predicted"/>